<comment type="subcellular location">
    <subcellularLocation>
        <location evidence="1 9">Cell inner membrane</location>
        <topology evidence="1 9">Multi-pass membrane protein</topology>
    </subcellularLocation>
</comment>
<protein>
    <recommendedName>
        <fullName evidence="9">Efflux pump membrane transporter</fullName>
    </recommendedName>
</protein>
<evidence type="ECO:0000256" key="5">
    <source>
        <dbReference type="ARBA" id="ARBA00022519"/>
    </source>
</evidence>
<evidence type="ECO:0000256" key="7">
    <source>
        <dbReference type="ARBA" id="ARBA00022989"/>
    </source>
</evidence>
<dbReference type="RefSeq" id="WP_111470833.1">
    <property type="nucleotide sequence ID" value="NZ_QLIX01000012.1"/>
</dbReference>
<gene>
    <name evidence="11" type="ORF">DOO78_15810</name>
</gene>
<dbReference type="Proteomes" id="UP000249065">
    <property type="component" value="Unassembled WGS sequence"/>
</dbReference>
<keyword evidence="4" id="KW-1003">Cell membrane</keyword>
<feature type="transmembrane region" description="Helical" evidence="9">
    <location>
        <begin position="395"/>
        <end position="415"/>
    </location>
</feature>
<feature type="transmembrane region" description="Helical" evidence="9">
    <location>
        <begin position="12"/>
        <end position="33"/>
    </location>
</feature>
<dbReference type="InterPro" id="IPR004764">
    <property type="entry name" value="MdtF-like"/>
</dbReference>
<accession>A0A327M4P4</accession>
<dbReference type="SUPFAM" id="SSF82693">
    <property type="entry name" value="Multidrug efflux transporter AcrB pore domain, PN1, PN2, PC1 and PC2 subdomains"/>
    <property type="match status" value="3"/>
</dbReference>
<keyword evidence="8 9" id="KW-0472">Membrane</keyword>
<feature type="transmembrane region" description="Helical" evidence="9">
    <location>
        <begin position="966"/>
        <end position="991"/>
    </location>
</feature>
<evidence type="ECO:0000313" key="11">
    <source>
        <dbReference type="EMBL" id="RAI57950.1"/>
    </source>
</evidence>
<keyword evidence="6 9" id="KW-0812">Transmembrane</keyword>
<evidence type="ECO:0000256" key="1">
    <source>
        <dbReference type="ARBA" id="ARBA00004429"/>
    </source>
</evidence>
<keyword evidence="3 9" id="KW-0813">Transport</keyword>
<feature type="transmembrane region" description="Helical" evidence="9">
    <location>
        <begin position="368"/>
        <end position="389"/>
    </location>
</feature>
<dbReference type="AlphaFoldDB" id="A0A327M4P4"/>
<feature type="transmembrane region" description="Helical" evidence="9">
    <location>
        <begin position="473"/>
        <end position="500"/>
    </location>
</feature>
<dbReference type="Gene3D" id="3.30.2090.10">
    <property type="entry name" value="Multidrug efflux transporter AcrB TolC docking domain, DN and DC subdomains"/>
    <property type="match status" value="2"/>
</dbReference>
<sequence length="1070" mass="114426">MISGVFVDRPRLAIVIAIVTTLAGALALLRIPVAQFPDIVPPQVSVQATYPGASAAVVEATVGQIIESAVNGVENMIYMRSNSANDGTYQLSVSFALGTNADINTVNVNNRIQANLARLPQEVQRSGLIVRKQSSSVLQFVALTSSNPDHNPIYLSNYATINMIDTMARVPGVGQVNLFGKLDYSMRIWFEIDRLTNLNLTPQDLITAIQSQNIQAAVGRIGAQPMPDTQQIQMNIQTLGRLITPEQFGNIILRANSDGSVLRIRDVARVELGAQSMDTVSRLNGRPAVTMGVYLSPGANAVTVANAMNKTLAQLGTRFPEGLKAQVLYDSTTFVVDTIYEVIKTLLEAFILVVIVVYLFLGSLRATLIPTIAVPVSLIGSFAILLAIGYSANTISLLGMVLAIGIVVDDAIVVVENVERVLEEHPDWTPNQAVKQAMNEITAPIIAITLVLLSVFVPIAFIPGLSGVLFRQFAVTISAAMVISAINALTLSPALCVLFLRHTGPKRGPIKYVLRGIDKVRDGYAAVVRRIVRISVVSLAITAAIAFSIFAIGSKTPQGFLPQEDQGTFFVQVQLPQAASLSRTREAVEQVEGILKQIPAVENVLSIVGFSLIDQGAQSNSAFMVARLKPFDQRTSPGDSVFASIGRVFGAGAAVRTANVVAFNLPPIIGLGTGGGFEYQLQDLQGRDPAELGSAMLGLIVAANQDPRLQQVFSTFSATTPSLYLDVDRDKAQALGVPISSIFQALQASLGGYYVNDLNLFGRTWQVNIQAEAKDRDEVSDIWRIRVRSNSGDMVPLRALADVRIVVGPQTISRYNNYRAVLINGSPRAGVSSGDALAAMEELSARVLPAGYSFEWTGTAYQEKLAAGQTIYVVALAVLFAYLFLVALYESWTIPVPVLMSVVVGGLGSFLAIVIAGLSLDVYAQIGLVVLIALAAKNGILIIEFAKEARERGLSIRDAAIEGSRLRFRAVMMTSIAFCLGLLPLVTATGAAMLSRRAVGTPVFGGMLAASLVGIFMIPMLYVTFQWTREKVKSWFGIEPPGTSGGGHGTSGHGEGPQPGGGKRTPEMVK</sequence>
<dbReference type="PRINTS" id="PR00702">
    <property type="entry name" value="ACRIFLAVINRP"/>
</dbReference>
<dbReference type="NCBIfam" id="NF000282">
    <property type="entry name" value="RND_permease_1"/>
    <property type="match status" value="1"/>
</dbReference>
<dbReference type="GO" id="GO:0015562">
    <property type="term" value="F:efflux transmembrane transporter activity"/>
    <property type="evidence" value="ECO:0007669"/>
    <property type="project" value="InterPro"/>
</dbReference>
<dbReference type="Gene3D" id="3.30.70.1430">
    <property type="entry name" value="Multidrug efflux transporter AcrB pore domain"/>
    <property type="match status" value="2"/>
</dbReference>
<evidence type="ECO:0000256" key="4">
    <source>
        <dbReference type="ARBA" id="ARBA00022475"/>
    </source>
</evidence>
<evidence type="ECO:0000256" key="9">
    <source>
        <dbReference type="RuleBase" id="RU364070"/>
    </source>
</evidence>
<evidence type="ECO:0000313" key="12">
    <source>
        <dbReference type="Proteomes" id="UP000249065"/>
    </source>
</evidence>
<feature type="transmembrane region" description="Helical" evidence="9">
    <location>
        <begin position="922"/>
        <end position="945"/>
    </location>
</feature>
<evidence type="ECO:0000256" key="3">
    <source>
        <dbReference type="ARBA" id="ARBA00022448"/>
    </source>
</evidence>
<keyword evidence="5 9" id="KW-0997">Cell inner membrane</keyword>
<dbReference type="Pfam" id="PF00873">
    <property type="entry name" value="ACR_tran"/>
    <property type="match status" value="1"/>
</dbReference>
<dbReference type="GO" id="GO:0042910">
    <property type="term" value="F:xenobiotic transmembrane transporter activity"/>
    <property type="evidence" value="ECO:0007669"/>
    <property type="project" value="TreeGrafter"/>
</dbReference>
<dbReference type="PANTHER" id="PTHR32063:SF76">
    <property type="entry name" value="EFFLUX PUMP MEMBRANE TRANSPORTER"/>
    <property type="match status" value="1"/>
</dbReference>
<feature type="transmembrane region" description="Helical" evidence="9">
    <location>
        <begin position="871"/>
        <end position="889"/>
    </location>
</feature>
<dbReference type="InterPro" id="IPR001036">
    <property type="entry name" value="Acrflvin-R"/>
</dbReference>
<evidence type="ECO:0000256" key="10">
    <source>
        <dbReference type="SAM" id="MobiDB-lite"/>
    </source>
</evidence>
<feature type="transmembrane region" description="Helical" evidence="9">
    <location>
        <begin position="342"/>
        <end position="361"/>
    </location>
</feature>
<evidence type="ECO:0000256" key="6">
    <source>
        <dbReference type="ARBA" id="ARBA00022692"/>
    </source>
</evidence>
<dbReference type="SUPFAM" id="SSF82714">
    <property type="entry name" value="Multidrug efflux transporter AcrB TolC docking domain, DN and DC subdomains"/>
    <property type="match status" value="2"/>
</dbReference>
<dbReference type="InterPro" id="IPR027463">
    <property type="entry name" value="AcrB_DN_DC_subdom"/>
</dbReference>
<evidence type="ECO:0000256" key="2">
    <source>
        <dbReference type="ARBA" id="ARBA00010942"/>
    </source>
</evidence>
<dbReference type="Gene3D" id="3.30.70.1440">
    <property type="entry name" value="Multidrug efflux transporter AcrB pore domain"/>
    <property type="match status" value="1"/>
</dbReference>
<feature type="transmembrane region" description="Helical" evidence="9">
    <location>
        <begin position="531"/>
        <end position="553"/>
    </location>
</feature>
<comment type="similarity">
    <text evidence="2 9">Belongs to the resistance-nodulation-cell division (RND) (TC 2.A.6) family.</text>
</comment>
<reference evidence="12" key="1">
    <citation type="submission" date="2018-06" db="EMBL/GenBank/DDBJ databases">
        <authorList>
            <person name="Khan S.A."/>
        </authorList>
    </citation>
    <scope>NUCLEOTIDE SEQUENCE [LARGE SCALE GENOMIC DNA]</scope>
    <source>
        <strain evidence="12">DB-1506</strain>
    </source>
</reference>
<feature type="transmembrane region" description="Helical" evidence="9">
    <location>
        <begin position="896"/>
        <end position="916"/>
    </location>
</feature>
<feature type="region of interest" description="Disordered" evidence="10">
    <location>
        <begin position="1039"/>
        <end position="1070"/>
    </location>
</feature>
<dbReference type="EMBL" id="QLIX01000012">
    <property type="protein sequence ID" value="RAI57950.1"/>
    <property type="molecule type" value="Genomic_DNA"/>
</dbReference>
<dbReference type="OrthoDB" id="9806532at2"/>
<dbReference type="GO" id="GO:0009636">
    <property type="term" value="P:response to toxic substance"/>
    <property type="evidence" value="ECO:0007669"/>
    <property type="project" value="UniProtKB-ARBA"/>
</dbReference>
<dbReference type="Gene3D" id="1.20.1640.10">
    <property type="entry name" value="Multidrug efflux transporter AcrB transmembrane domain"/>
    <property type="match status" value="2"/>
</dbReference>
<feature type="transmembrane region" description="Helical" evidence="9">
    <location>
        <begin position="441"/>
        <end position="461"/>
    </location>
</feature>
<dbReference type="Gene3D" id="3.30.70.1320">
    <property type="entry name" value="Multidrug efflux transporter AcrB pore domain like"/>
    <property type="match status" value="1"/>
</dbReference>
<dbReference type="GO" id="GO:0005886">
    <property type="term" value="C:plasma membrane"/>
    <property type="evidence" value="ECO:0007669"/>
    <property type="project" value="UniProtKB-SubCell"/>
</dbReference>
<dbReference type="FunFam" id="1.20.1640.10:FF:000001">
    <property type="entry name" value="Efflux pump membrane transporter"/>
    <property type="match status" value="1"/>
</dbReference>
<keyword evidence="12" id="KW-1185">Reference proteome</keyword>
<dbReference type="SUPFAM" id="SSF82866">
    <property type="entry name" value="Multidrug efflux transporter AcrB transmembrane domain"/>
    <property type="match status" value="2"/>
</dbReference>
<organism evidence="11 12">
    <name type="scientific">Roseicella frigidaeris</name>
    <dbReference type="NCBI Taxonomy" id="2230885"/>
    <lineage>
        <taxon>Bacteria</taxon>
        <taxon>Pseudomonadati</taxon>
        <taxon>Pseudomonadota</taxon>
        <taxon>Alphaproteobacteria</taxon>
        <taxon>Acetobacterales</taxon>
        <taxon>Roseomonadaceae</taxon>
        <taxon>Roseicella</taxon>
    </lineage>
</organism>
<feature type="transmembrane region" description="Helical" evidence="9">
    <location>
        <begin position="1003"/>
        <end position="1025"/>
    </location>
</feature>
<evidence type="ECO:0000256" key="8">
    <source>
        <dbReference type="ARBA" id="ARBA00023136"/>
    </source>
</evidence>
<dbReference type="NCBIfam" id="TIGR00915">
    <property type="entry name" value="2A0602"/>
    <property type="match status" value="1"/>
</dbReference>
<comment type="caution">
    <text evidence="11">The sequence shown here is derived from an EMBL/GenBank/DDBJ whole genome shotgun (WGS) entry which is preliminary data.</text>
</comment>
<dbReference type="PANTHER" id="PTHR32063">
    <property type="match status" value="1"/>
</dbReference>
<proteinExistence type="inferred from homology"/>
<keyword evidence="7 9" id="KW-1133">Transmembrane helix</keyword>
<name>A0A327M4P4_9PROT</name>
<feature type="compositionally biased region" description="Gly residues" evidence="10">
    <location>
        <begin position="1043"/>
        <end position="1063"/>
    </location>
</feature>